<dbReference type="AlphaFoldDB" id="A0A379KDC4"/>
<name>A0A379KDC4_9BURK</name>
<protein>
    <submittedName>
        <fullName evidence="2">Uncharacterized protein</fullName>
    </submittedName>
</protein>
<evidence type="ECO:0000313" key="2">
    <source>
        <dbReference type="EMBL" id="SUD65890.1"/>
    </source>
</evidence>
<evidence type="ECO:0000313" key="1">
    <source>
        <dbReference type="EMBL" id="SUA78208.1"/>
    </source>
</evidence>
<dbReference type="EMBL" id="UGSG01000003">
    <property type="protein sequence ID" value="SUD65890.1"/>
    <property type="molecule type" value="Genomic_DNA"/>
</dbReference>
<dbReference type="KEGG" id="ppnm:LV28_12220"/>
<organism evidence="2 3">
    <name type="scientific">Pandoraea pnomenusa</name>
    <dbReference type="NCBI Taxonomy" id="93220"/>
    <lineage>
        <taxon>Bacteria</taxon>
        <taxon>Pseudomonadati</taxon>
        <taxon>Pseudomonadota</taxon>
        <taxon>Betaproteobacteria</taxon>
        <taxon>Burkholderiales</taxon>
        <taxon>Burkholderiaceae</taxon>
        <taxon>Pandoraea</taxon>
    </lineage>
</organism>
<reference evidence="2 3" key="1">
    <citation type="submission" date="2018-06" db="EMBL/GenBank/DDBJ databases">
        <authorList>
            <consortium name="Pathogen Informatics"/>
            <person name="Doyle S."/>
        </authorList>
    </citation>
    <scope>NUCLEOTIDE SEQUENCE [LARGE SCALE GENOMIC DNA]</scope>
    <source>
        <strain evidence="2 3">NCTC13160</strain>
    </source>
</reference>
<evidence type="ECO:0000313" key="3">
    <source>
        <dbReference type="Proteomes" id="UP000254573"/>
    </source>
</evidence>
<dbReference type="Proteomes" id="UP000254573">
    <property type="component" value="Unassembled WGS sequence"/>
</dbReference>
<sequence>MTSKYKVVLYGIGALVALWIAKRLELASDTLIVSLVGIGGVYLTAQSNAKEKAADRAADERRVDKERVMRLKRDVLLPAIEGCSSVTQCVGSMLDEKAETAKIHGEYSTALSDMTKVLLIGDVVTVAAMINYLQKVRELWVLVAGERFALDQIRAQLVELETAYARDNQTQQELFALQRTRISGGIQTRQPLRERPS</sequence>
<dbReference type="OrthoDB" id="9961631at2"/>
<proteinExistence type="predicted"/>
<dbReference type="RefSeq" id="WP_038618988.1">
    <property type="nucleotide sequence ID" value="NZ_CP009553.3"/>
</dbReference>
<accession>A0A379KDC4</accession>
<dbReference type="EMBL" id="UGSG01000001">
    <property type="protein sequence ID" value="SUA78208.1"/>
    <property type="molecule type" value="Genomic_DNA"/>
</dbReference>
<gene>
    <name evidence="1" type="ORF">NCTC13160_02405</name>
    <name evidence="2" type="ORF">NCTC13160_04988</name>
</gene>